<proteinExistence type="predicted"/>
<dbReference type="AlphaFoldDB" id="A0A381VXM4"/>
<evidence type="ECO:0000313" key="1">
    <source>
        <dbReference type="EMBL" id="SVA44363.1"/>
    </source>
</evidence>
<gene>
    <name evidence="1" type="ORF">METZ01_LOCUS97217</name>
</gene>
<feature type="non-terminal residue" evidence="1">
    <location>
        <position position="64"/>
    </location>
</feature>
<organism evidence="1">
    <name type="scientific">marine metagenome</name>
    <dbReference type="NCBI Taxonomy" id="408172"/>
    <lineage>
        <taxon>unclassified sequences</taxon>
        <taxon>metagenomes</taxon>
        <taxon>ecological metagenomes</taxon>
    </lineage>
</organism>
<accession>A0A381VXM4</accession>
<dbReference type="EMBL" id="UINC01009925">
    <property type="protein sequence ID" value="SVA44363.1"/>
    <property type="molecule type" value="Genomic_DNA"/>
</dbReference>
<name>A0A381VXM4_9ZZZZ</name>
<reference evidence="1" key="1">
    <citation type="submission" date="2018-05" db="EMBL/GenBank/DDBJ databases">
        <authorList>
            <person name="Lanie J.A."/>
            <person name="Ng W.-L."/>
            <person name="Kazmierczak K.M."/>
            <person name="Andrzejewski T.M."/>
            <person name="Davidsen T.M."/>
            <person name="Wayne K.J."/>
            <person name="Tettelin H."/>
            <person name="Glass J.I."/>
            <person name="Rusch D."/>
            <person name="Podicherti R."/>
            <person name="Tsui H.-C.T."/>
            <person name="Winkler M.E."/>
        </authorList>
    </citation>
    <scope>NUCLEOTIDE SEQUENCE</scope>
</reference>
<sequence length="64" mass="7592">MHFDRCAQMLRQARAYRNRTESLRCHLLICNNSYIQLDMKHNSVSNPTAKGDSAHFRSWQNRVL</sequence>
<protein>
    <submittedName>
        <fullName evidence="1">Uncharacterized protein</fullName>
    </submittedName>
</protein>